<keyword evidence="11" id="KW-0325">Glycoprotein</keyword>
<evidence type="ECO:0000256" key="11">
    <source>
        <dbReference type="ARBA" id="ARBA00023180"/>
    </source>
</evidence>
<feature type="transmembrane region" description="Helical" evidence="13">
    <location>
        <begin position="311"/>
        <end position="331"/>
    </location>
</feature>
<dbReference type="InterPro" id="IPR027417">
    <property type="entry name" value="P-loop_NTPase"/>
</dbReference>
<gene>
    <name evidence="16" type="ORF">CDEST_04105</name>
</gene>
<reference evidence="17" key="1">
    <citation type="journal article" date="2023" name="bioRxiv">
        <title>Complete genome of the Medicago anthracnose fungus, Colletotrichum destructivum, reveals a mini-chromosome-like region within a core chromosome.</title>
        <authorList>
            <person name="Lapalu N."/>
            <person name="Simon A."/>
            <person name="Lu A."/>
            <person name="Plaumann P.-L."/>
            <person name="Amselem J."/>
            <person name="Pigne S."/>
            <person name="Auger A."/>
            <person name="Koch C."/>
            <person name="Dallery J.-F."/>
            <person name="O'Connell R.J."/>
        </authorList>
    </citation>
    <scope>NUCLEOTIDE SEQUENCE [LARGE SCALE GENOMIC DNA]</scope>
    <source>
        <strain evidence="17">CBS 520.97</strain>
    </source>
</reference>
<dbReference type="CDD" id="cd18578">
    <property type="entry name" value="ABC_6TM_Pgp_ABCB1_D2_like"/>
    <property type="match status" value="1"/>
</dbReference>
<evidence type="ECO:0000256" key="1">
    <source>
        <dbReference type="ARBA" id="ARBA00004141"/>
    </source>
</evidence>
<keyword evidence="4" id="KW-0813">Transport</keyword>
<dbReference type="EMBL" id="CP137307">
    <property type="protein sequence ID" value="WQF79091.1"/>
    <property type="molecule type" value="Genomic_DNA"/>
</dbReference>
<dbReference type="SMART" id="SM00382">
    <property type="entry name" value="AAA"/>
    <property type="match status" value="2"/>
</dbReference>
<evidence type="ECO:0000313" key="17">
    <source>
        <dbReference type="Proteomes" id="UP001322277"/>
    </source>
</evidence>
<dbReference type="GO" id="GO:0090374">
    <property type="term" value="P:oligopeptide export from mitochondrion"/>
    <property type="evidence" value="ECO:0007669"/>
    <property type="project" value="TreeGrafter"/>
</dbReference>
<dbReference type="FunFam" id="1.20.1560.10:FF:000057">
    <property type="entry name" value="ABC multidrug transporter SitT"/>
    <property type="match status" value="1"/>
</dbReference>
<dbReference type="GO" id="GO:0015421">
    <property type="term" value="F:ABC-type oligopeptide transporter activity"/>
    <property type="evidence" value="ECO:0007669"/>
    <property type="project" value="TreeGrafter"/>
</dbReference>
<evidence type="ECO:0000313" key="16">
    <source>
        <dbReference type="EMBL" id="WQF79091.1"/>
    </source>
</evidence>
<evidence type="ECO:0000256" key="12">
    <source>
        <dbReference type="SAM" id="MobiDB-lite"/>
    </source>
</evidence>
<dbReference type="GO" id="GO:0012505">
    <property type="term" value="C:endomembrane system"/>
    <property type="evidence" value="ECO:0007669"/>
    <property type="project" value="UniProtKB-SubCell"/>
</dbReference>
<feature type="transmembrane region" description="Helical" evidence="13">
    <location>
        <begin position="96"/>
        <end position="121"/>
    </location>
</feature>
<dbReference type="InterPro" id="IPR036640">
    <property type="entry name" value="ABC1_TM_sf"/>
</dbReference>
<dbReference type="InterPro" id="IPR017871">
    <property type="entry name" value="ABC_transporter-like_CS"/>
</dbReference>
<dbReference type="Gene3D" id="3.40.50.300">
    <property type="entry name" value="P-loop containing nucleotide triphosphate hydrolases"/>
    <property type="match status" value="2"/>
</dbReference>
<feature type="domain" description="ABC transmembrane type-1" evidence="15">
    <location>
        <begin position="698"/>
        <end position="1000"/>
    </location>
</feature>
<protein>
    <submittedName>
        <fullName evidence="16">Type 1 protein exporter</fullName>
    </submittedName>
</protein>
<evidence type="ECO:0000256" key="4">
    <source>
        <dbReference type="ARBA" id="ARBA00022448"/>
    </source>
</evidence>
<dbReference type="PROSITE" id="PS50893">
    <property type="entry name" value="ABC_TRANSPORTER_2"/>
    <property type="match status" value="2"/>
</dbReference>
<keyword evidence="9 13" id="KW-1133">Transmembrane helix</keyword>
<dbReference type="Proteomes" id="UP001322277">
    <property type="component" value="Chromosome 3"/>
</dbReference>
<dbReference type="InterPro" id="IPR011527">
    <property type="entry name" value="ABC1_TM_dom"/>
</dbReference>
<dbReference type="PANTHER" id="PTHR43394:SF27">
    <property type="entry name" value="ATP-DEPENDENT TRANSLOCASE ABCB1-LIKE"/>
    <property type="match status" value="1"/>
</dbReference>
<feature type="transmembrane region" description="Helical" evidence="13">
    <location>
        <begin position="197"/>
        <end position="216"/>
    </location>
</feature>
<dbReference type="PANTHER" id="PTHR43394">
    <property type="entry name" value="ATP-DEPENDENT PERMEASE MDL1, MITOCHONDRIAL"/>
    <property type="match status" value="1"/>
</dbReference>
<evidence type="ECO:0000256" key="2">
    <source>
        <dbReference type="ARBA" id="ARBA00004308"/>
    </source>
</evidence>
<dbReference type="GO" id="GO:0005743">
    <property type="term" value="C:mitochondrial inner membrane"/>
    <property type="evidence" value="ECO:0007669"/>
    <property type="project" value="TreeGrafter"/>
</dbReference>
<dbReference type="Pfam" id="PF00664">
    <property type="entry name" value="ABC_membrane"/>
    <property type="match status" value="2"/>
</dbReference>
<evidence type="ECO:0000256" key="3">
    <source>
        <dbReference type="ARBA" id="ARBA00007577"/>
    </source>
</evidence>
<feature type="transmembrane region" description="Helical" evidence="13">
    <location>
        <begin position="695"/>
        <end position="716"/>
    </location>
</feature>
<dbReference type="FunFam" id="3.40.50.300:FF:000913">
    <property type="entry name" value="ABC multidrug transporter SitT"/>
    <property type="match status" value="1"/>
</dbReference>
<evidence type="ECO:0000259" key="15">
    <source>
        <dbReference type="PROSITE" id="PS50929"/>
    </source>
</evidence>
<feature type="transmembrane region" description="Helical" evidence="13">
    <location>
        <begin position="736"/>
        <end position="755"/>
    </location>
</feature>
<feature type="region of interest" description="Disordered" evidence="12">
    <location>
        <begin position="1"/>
        <end position="24"/>
    </location>
</feature>
<dbReference type="SUPFAM" id="SSF90123">
    <property type="entry name" value="ABC transporter transmembrane region"/>
    <property type="match status" value="2"/>
</dbReference>
<feature type="domain" description="ABC transporter" evidence="14">
    <location>
        <begin position="374"/>
        <end position="619"/>
    </location>
</feature>
<feature type="transmembrane region" description="Helical" evidence="13">
    <location>
        <begin position="275"/>
        <end position="299"/>
    </location>
</feature>
<evidence type="ECO:0000256" key="5">
    <source>
        <dbReference type="ARBA" id="ARBA00022692"/>
    </source>
</evidence>
<dbReference type="GO" id="GO:0016887">
    <property type="term" value="F:ATP hydrolysis activity"/>
    <property type="evidence" value="ECO:0007669"/>
    <property type="project" value="InterPro"/>
</dbReference>
<feature type="transmembrane region" description="Helical" evidence="13">
    <location>
        <begin position="971"/>
        <end position="994"/>
    </location>
</feature>
<dbReference type="GO" id="GO:0005524">
    <property type="term" value="F:ATP binding"/>
    <property type="evidence" value="ECO:0007669"/>
    <property type="project" value="UniProtKB-KW"/>
</dbReference>
<feature type="domain" description="ABC transmembrane type-1" evidence="15">
    <location>
        <begin position="49"/>
        <end position="339"/>
    </location>
</feature>
<feature type="transmembrane region" description="Helical" evidence="13">
    <location>
        <begin position="49"/>
        <end position="76"/>
    </location>
</feature>
<evidence type="ECO:0000256" key="10">
    <source>
        <dbReference type="ARBA" id="ARBA00023136"/>
    </source>
</evidence>
<keyword evidence="6" id="KW-0677">Repeat</keyword>
<keyword evidence="10 13" id="KW-0472">Membrane</keyword>
<dbReference type="InterPro" id="IPR003593">
    <property type="entry name" value="AAA+_ATPase"/>
</dbReference>
<dbReference type="InterPro" id="IPR039421">
    <property type="entry name" value="Type_1_exporter"/>
</dbReference>
<dbReference type="CDD" id="cd03249">
    <property type="entry name" value="ABC_MTABC3_MDL1_MDL2"/>
    <property type="match status" value="2"/>
</dbReference>
<dbReference type="GeneID" id="87940608"/>
<dbReference type="RefSeq" id="XP_062776315.1">
    <property type="nucleotide sequence ID" value="XM_062920264.1"/>
</dbReference>
<evidence type="ECO:0000256" key="7">
    <source>
        <dbReference type="ARBA" id="ARBA00022741"/>
    </source>
</evidence>
<name>A0AAX4I7P7_9PEZI</name>
<dbReference type="PROSITE" id="PS50929">
    <property type="entry name" value="ABC_TM1F"/>
    <property type="match status" value="2"/>
</dbReference>
<dbReference type="KEGG" id="cdet:87940608"/>
<dbReference type="FunFam" id="3.40.50.300:FF:001530">
    <property type="entry name" value="ABC multidrug transporter (Eurofung)"/>
    <property type="match status" value="1"/>
</dbReference>
<keyword evidence="5 13" id="KW-0812">Transmembrane</keyword>
<comment type="similarity">
    <text evidence="3">Belongs to the ABC transporter superfamily. ABCB family. Multidrug resistance exporter (TC 3.A.1.201) subfamily.</text>
</comment>
<sequence length="1286" mass="140491">MATPKDHPGYGTDDPAQSSKGDQEEPSAFKGFLRVFAFGHAADYALESIAIIAAIASGVALAMVNIVIGQFISLLSDSHSSSGSQPDGFMAAVSKTALYFVYIGIVRFVCTYIYASLFTFVAHRLTRNIRHEYLRAAFSQEIGFFDKSSGSISMQATSNGKLIQSGIGEKLGNLVQASATFVAAFIIAFITQWKLTLIIIGMVPVLLIVVGGAAGLDAQIETDILKIHAQAASFAETTLAGVRTVHAFDLRQRVVSQYDSFLQNSFHLGMKKNKIYGVLFGGEYFIVHAAMGLAFWQGIAMVNRGEIPDLGGVFTVLFSVVIAASTVMTIAPQMVTFGRSATAAAELFTLIDRKSEINPFDHSGERPDRLVGEVQLQNVSFSYPTRPDVTVLDNFSLRVPAGKVTALVGPSGSGKSTIIGLFERWYNPTAGTVRLDGKDIKDLNLKWLRTNVRLVQQEPVLFNGTVLENISNGLVGTPWETATPVEQRRRVEDAAKLAFAHDFITSLPQGYDTRIGERGGLLSGGQKQRIAIARSLISEPQVLLLDEATSALDPHAEGVVQEALNRASQDRTTIVIAHKLATIRNADHIVVMSSGRIAEQGRHDDLVAMNGIYHNLVKAQDLSPAETQQTAQRLLEKESTLDDISGVDHSLVKNKTTEERHLASLKDREDFTLFKQSGLISTVMKLMGCTPELKFWYLLALISCIIGAALFPAQALLLGNILDVFSSPDMVSRGNFISLMFLVIAFGCLIGYFLLGWSSNMIAQVGDPILVHVQEIADDNKTLGRKMRRYLLDSVLRQDLRFFDRPENTIGTLTSRLDSYPQAVFEFMGFNVALLILALINLSACSILAISVAWRLGLVGVFAGLPPMLLAGWVRIRLEVKMENAMDKSFLQSSSVASETVMAVRTVSSLALEQKMLDKYTHELDMAIQNAAPSLFHMMIWFSMTQAIEYFVLALGFWWGSKLINDGYINFYQFIVSFMGVYFSGQATSQMFVFAGNFTKGHKAANYYFWMSALEPTIQDTAENSGKGPEHGCKSFDLENVQFAYPLAPHNRVLKGISLTIQPGEFVAFVGPSGCGKSTMVSLLQRFYDPVSGTINVDYSPLKSISPSLYRKNISLVQQEPTLFPGTIRDNISQGVDTTTSGPLPDFQLEEACRSANVWDFIASLPEGLDTPCGTGGSQLSGGQRQRIAIARALIRKPAVILLDEATSALDTESERIVQGALKKAATTGNRITIAVAHRLSTIRDASRIFVFNGGIIAESGTHGELIERGGMYAKMCEAQRLGQDM</sequence>
<keyword evidence="8" id="KW-0067">ATP-binding</keyword>
<dbReference type="Pfam" id="PF00005">
    <property type="entry name" value="ABC_tran"/>
    <property type="match status" value="2"/>
</dbReference>
<proteinExistence type="inferred from homology"/>
<dbReference type="InterPro" id="IPR003439">
    <property type="entry name" value="ABC_transporter-like_ATP-bd"/>
</dbReference>
<dbReference type="Gene3D" id="1.20.1560.10">
    <property type="entry name" value="ABC transporter type 1, transmembrane domain"/>
    <property type="match status" value="1"/>
</dbReference>
<evidence type="ECO:0000256" key="6">
    <source>
        <dbReference type="ARBA" id="ARBA00022737"/>
    </source>
</evidence>
<feature type="transmembrane region" description="Helical" evidence="13">
    <location>
        <begin position="823"/>
        <end position="850"/>
    </location>
</feature>
<feature type="domain" description="ABC transporter" evidence="14">
    <location>
        <begin position="1036"/>
        <end position="1279"/>
    </location>
</feature>
<organism evidence="16 17">
    <name type="scientific">Colletotrichum destructivum</name>
    <dbReference type="NCBI Taxonomy" id="34406"/>
    <lineage>
        <taxon>Eukaryota</taxon>
        <taxon>Fungi</taxon>
        <taxon>Dikarya</taxon>
        <taxon>Ascomycota</taxon>
        <taxon>Pezizomycotina</taxon>
        <taxon>Sordariomycetes</taxon>
        <taxon>Hypocreomycetidae</taxon>
        <taxon>Glomerellales</taxon>
        <taxon>Glomerellaceae</taxon>
        <taxon>Colletotrichum</taxon>
        <taxon>Colletotrichum destructivum species complex</taxon>
    </lineage>
</organism>
<feature type="transmembrane region" description="Helical" evidence="13">
    <location>
        <begin position="171"/>
        <end position="191"/>
    </location>
</feature>
<dbReference type="SUPFAM" id="SSF52540">
    <property type="entry name" value="P-loop containing nucleoside triphosphate hydrolases"/>
    <property type="match status" value="2"/>
</dbReference>
<keyword evidence="7" id="KW-0547">Nucleotide-binding</keyword>
<dbReference type="CDD" id="cd18577">
    <property type="entry name" value="ABC_6TM_Pgp_ABCB1_D1_like"/>
    <property type="match status" value="1"/>
</dbReference>
<feature type="transmembrane region" description="Helical" evidence="13">
    <location>
        <begin position="935"/>
        <end position="959"/>
    </location>
</feature>
<evidence type="ECO:0000259" key="14">
    <source>
        <dbReference type="PROSITE" id="PS50893"/>
    </source>
</evidence>
<evidence type="ECO:0000256" key="13">
    <source>
        <dbReference type="SAM" id="Phobius"/>
    </source>
</evidence>
<evidence type="ECO:0000256" key="9">
    <source>
        <dbReference type="ARBA" id="ARBA00022989"/>
    </source>
</evidence>
<accession>A0AAX4I7P7</accession>
<keyword evidence="17" id="KW-1185">Reference proteome</keyword>
<comment type="subcellular location">
    <subcellularLocation>
        <location evidence="2">Endomembrane system</location>
    </subcellularLocation>
    <subcellularLocation>
        <location evidence="1">Membrane</location>
        <topology evidence="1">Multi-pass membrane protein</topology>
    </subcellularLocation>
</comment>
<dbReference type="PROSITE" id="PS00211">
    <property type="entry name" value="ABC_TRANSPORTER_1"/>
    <property type="match status" value="2"/>
</dbReference>
<evidence type="ECO:0000256" key="8">
    <source>
        <dbReference type="ARBA" id="ARBA00022840"/>
    </source>
</evidence>